<dbReference type="GeneID" id="78456101"/>
<feature type="transmembrane region" description="Helical" evidence="6">
    <location>
        <begin position="46"/>
        <end position="74"/>
    </location>
</feature>
<evidence type="ECO:0000259" key="7">
    <source>
        <dbReference type="Pfam" id="PF10035"/>
    </source>
</evidence>
<evidence type="ECO:0000256" key="2">
    <source>
        <dbReference type="ARBA" id="ARBA00022475"/>
    </source>
</evidence>
<organism evidence="8 9">
    <name type="scientific">Fusobacterium ulcerans</name>
    <dbReference type="NCBI Taxonomy" id="861"/>
    <lineage>
        <taxon>Bacteria</taxon>
        <taxon>Fusobacteriati</taxon>
        <taxon>Fusobacteriota</taxon>
        <taxon>Fusobacteriia</taxon>
        <taxon>Fusobacteriales</taxon>
        <taxon>Fusobacteriaceae</taxon>
        <taxon>Fusobacterium</taxon>
    </lineage>
</organism>
<reference evidence="8 9" key="1">
    <citation type="submission" date="2018-06" db="EMBL/GenBank/DDBJ databases">
        <authorList>
            <consortium name="Pathogen Informatics"/>
            <person name="Doyle S."/>
        </authorList>
    </citation>
    <scope>NUCLEOTIDE SEQUENCE [LARGE SCALE GENOMIC DNA]</scope>
    <source>
        <strain evidence="8 9">NCTC12112</strain>
    </source>
</reference>
<dbReference type="CDD" id="cd16380">
    <property type="entry name" value="YitT_C"/>
    <property type="match status" value="1"/>
</dbReference>
<evidence type="ECO:0000256" key="4">
    <source>
        <dbReference type="ARBA" id="ARBA00022989"/>
    </source>
</evidence>
<dbReference type="RefSeq" id="WP_005977191.1">
    <property type="nucleotide sequence ID" value="NZ_BAABXY010000001.1"/>
</dbReference>
<dbReference type="PANTHER" id="PTHR33545:SF5">
    <property type="entry name" value="UPF0750 MEMBRANE PROTEIN YITT"/>
    <property type="match status" value="1"/>
</dbReference>
<dbReference type="InterPro" id="IPR015867">
    <property type="entry name" value="N-reg_PII/ATP_PRibTrfase_C"/>
</dbReference>
<dbReference type="KEGG" id="ful:C4N20_14840"/>
<protein>
    <submittedName>
        <fullName evidence="8">Uncharacterized BCR, YitT family COG1284</fullName>
    </submittedName>
</protein>
<feature type="transmembrane region" description="Helical" evidence="6">
    <location>
        <begin position="12"/>
        <end position="34"/>
    </location>
</feature>
<dbReference type="PANTHER" id="PTHR33545">
    <property type="entry name" value="UPF0750 MEMBRANE PROTEIN YITT-RELATED"/>
    <property type="match status" value="1"/>
</dbReference>
<dbReference type="InterPro" id="IPR051461">
    <property type="entry name" value="UPF0750_membrane"/>
</dbReference>
<evidence type="ECO:0000313" key="9">
    <source>
        <dbReference type="Proteomes" id="UP000249008"/>
    </source>
</evidence>
<dbReference type="Gene3D" id="3.30.70.120">
    <property type="match status" value="1"/>
</dbReference>
<comment type="subcellular location">
    <subcellularLocation>
        <location evidence="1">Cell membrane</location>
        <topology evidence="1">Multi-pass membrane protein</topology>
    </subcellularLocation>
</comment>
<dbReference type="InterPro" id="IPR019264">
    <property type="entry name" value="DUF2179"/>
</dbReference>
<evidence type="ECO:0000256" key="5">
    <source>
        <dbReference type="ARBA" id="ARBA00023136"/>
    </source>
</evidence>
<evidence type="ECO:0000256" key="3">
    <source>
        <dbReference type="ARBA" id="ARBA00022692"/>
    </source>
</evidence>
<keyword evidence="4 6" id="KW-1133">Transmembrane helix</keyword>
<sequence>MSNIEKKALRFLKDYFFITLGCFLYAFAVNYFYVSNHLAEGGVTGIALIIYYLFKTPVGTTYFIINIPLLVVGWKMLGKDFIVKTLYGTAMMSFALDFTSGLNGATDDVLLASLYGGFIGGIGLGIIFMSGGSTGGTDIIARIMTKYRGIPVGRAMFILDVVVLSAVAFLFGKEIFMYTLIAAMVLTKTIDFLQEGLDKAKAVTIISRKAEDLRVKLMDETGRGVTILDGSGGYTRDSFDIIYCVVSKYQIVKLKRIVRDIDPEAFLTITDVSEVLGEGFKELNKE</sequence>
<dbReference type="InterPro" id="IPR003740">
    <property type="entry name" value="YitT"/>
</dbReference>
<feature type="transmembrane region" description="Helical" evidence="6">
    <location>
        <begin position="152"/>
        <end position="169"/>
    </location>
</feature>
<name>A0AAX1TNY9_9FUSO</name>
<evidence type="ECO:0000313" key="8">
    <source>
        <dbReference type="EMBL" id="SQJ02724.1"/>
    </source>
</evidence>
<dbReference type="GO" id="GO:0005886">
    <property type="term" value="C:plasma membrane"/>
    <property type="evidence" value="ECO:0007669"/>
    <property type="project" value="UniProtKB-SubCell"/>
</dbReference>
<dbReference type="Pfam" id="PF10035">
    <property type="entry name" value="DUF2179"/>
    <property type="match status" value="1"/>
</dbReference>
<keyword evidence="5 6" id="KW-0472">Membrane</keyword>
<dbReference type="EMBL" id="LS483487">
    <property type="protein sequence ID" value="SQJ02724.1"/>
    <property type="molecule type" value="Genomic_DNA"/>
</dbReference>
<dbReference type="Proteomes" id="UP000249008">
    <property type="component" value="Chromosome 1"/>
</dbReference>
<dbReference type="Pfam" id="PF02588">
    <property type="entry name" value="YitT_membrane"/>
    <property type="match status" value="1"/>
</dbReference>
<feature type="transmembrane region" description="Helical" evidence="6">
    <location>
        <begin position="109"/>
        <end position="131"/>
    </location>
</feature>
<keyword evidence="3 6" id="KW-0812">Transmembrane</keyword>
<feature type="domain" description="DUF2179" evidence="7">
    <location>
        <begin position="223"/>
        <end position="277"/>
    </location>
</feature>
<evidence type="ECO:0000256" key="6">
    <source>
        <dbReference type="SAM" id="Phobius"/>
    </source>
</evidence>
<dbReference type="AlphaFoldDB" id="A0AAX1TNY9"/>
<dbReference type="PIRSF" id="PIRSF006483">
    <property type="entry name" value="Membrane_protein_YitT"/>
    <property type="match status" value="1"/>
</dbReference>
<evidence type="ECO:0000256" key="1">
    <source>
        <dbReference type="ARBA" id="ARBA00004651"/>
    </source>
</evidence>
<gene>
    <name evidence="8" type="ORF">NCTC12112_01543</name>
</gene>
<accession>A0AAX1TNY9</accession>
<keyword evidence="2" id="KW-1003">Cell membrane</keyword>
<proteinExistence type="predicted"/>